<dbReference type="Gene3D" id="1.10.287.130">
    <property type="match status" value="1"/>
</dbReference>
<evidence type="ECO:0000256" key="6">
    <source>
        <dbReference type="ARBA" id="ARBA00022777"/>
    </source>
</evidence>
<dbReference type="PANTHER" id="PTHR43065">
    <property type="entry name" value="SENSOR HISTIDINE KINASE"/>
    <property type="match status" value="1"/>
</dbReference>
<evidence type="ECO:0000256" key="2">
    <source>
        <dbReference type="ARBA" id="ARBA00012438"/>
    </source>
</evidence>
<dbReference type="Pfam" id="PF16927">
    <property type="entry name" value="HisKA_7TM"/>
    <property type="match status" value="1"/>
</dbReference>
<dbReference type="AlphaFoldDB" id="A0AA37S711"/>
<dbReference type="InterPro" id="IPR004358">
    <property type="entry name" value="Sig_transdc_His_kin-like_C"/>
</dbReference>
<evidence type="ECO:0000256" key="4">
    <source>
        <dbReference type="ARBA" id="ARBA00022679"/>
    </source>
</evidence>
<dbReference type="InterPro" id="IPR003661">
    <property type="entry name" value="HisK_dim/P_dom"/>
</dbReference>
<protein>
    <recommendedName>
        <fullName evidence="2">histidine kinase</fullName>
        <ecNumber evidence="2">2.7.13.3</ecNumber>
    </recommendedName>
</protein>
<dbReference type="CDD" id="cd00082">
    <property type="entry name" value="HisKA"/>
    <property type="match status" value="1"/>
</dbReference>
<evidence type="ECO:0000313" key="11">
    <source>
        <dbReference type="EMBL" id="GLQ29581.1"/>
    </source>
</evidence>
<keyword evidence="8" id="KW-0902">Two-component regulatory system</keyword>
<keyword evidence="9" id="KW-0472">Membrane</keyword>
<reference evidence="11" key="2">
    <citation type="submission" date="2023-01" db="EMBL/GenBank/DDBJ databases">
        <title>Draft genome sequence of Litoribrevibacter albus strain NBRC 110071.</title>
        <authorList>
            <person name="Sun Q."/>
            <person name="Mori K."/>
        </authorList>
    </citation>
    <scope>NUCLEOTIDE SEQUENCE</scope>
    <source>
        <strain evidence="11">NBRC 110071</strain>
    </source>
</reference>
<dbReference type="PRINTS" id="PR00344">
    <property type="entry name" value="BCTRLSENSOR"/>
</dbReference>
<dbReference type="InterPro" id="IPR036097">
    <property type="entry name" value="HisK_dim/P_sf"/>
</dbReference>
<dbReference type="SUPFAM" id="SSF47384">
    <property type="entry name" value="Homodimeric domain of signal transducing histidine kinase"/>
    <property type="match status" value="1"/>
</dbReference>
<feature type="transmembrane region" description="Helical" evidence="9">
    <location>
        <begin position="38"/>
        <end position="56"/>
    </location>
</feature>
<dbReference type="EC" id="2.7.13.3" evidence="2"/>
<dbReference type="SMART" id="SM00387">
    <property type="entry name" value="HATPase_c"/>
    <property type="match status" value="1"/>
</dbReference>
<dbReference type="PROSITE" id="PS50109">
    <property type="entry name" value="HIS_KIN"/>
    <property type="match status" value="1"/>
</dbReference>
<sequence>MDISVLFNTSLWTTVLSAFGVAIWLWSRRREDPSLPALAGFCLSMAAWCLGHIFALQQQPQLAVPLLLANPLLPTSFLHFVIVWLKDSKVSTFGLDQRIPYFYVAALLVTVASVLADGGFLAPWLVFPSFFHLALAGWMNLAYTVAVGIFAHILLLYGFRESQGNQRRSIVAIFVVGAWGFLLATSFILPSIPSHFFPYPMLALPSYAVLVAYSVVRYRLVEANRLVSHALQWLVVLMVSMLVMGGLLWLVEPLGLEELSHVPNLQLLVYSTLLLLIAWLSYEPAKRFAERLIYPGGKVEEATLNLWVSQLNRVTSWEELASVVETMWYQRSRYKAGMSIVDAQGEPYVETRQTTQFTCIKRSQWHCYLNGWEDIPPATHHMAEILAAMLPSTCASLERSLQLAEVKAKAERARIEQRHLVELGGLTAAIAHELRNPLNIINMASAQTEPMIKSHIQNQVARAELLIRDTLSYASNIDLNKTEMDVMSLVNQVVEQIDALFNVHIDVQGPETLMGAFDGPRLQQVLINILENSAAFIAQQADGKIQLTVQRDVLQGMTSELVISIHNNGPQIPDEMQAHLFEPFISKRSGGSGLGLSIVRRIVDAHQGSIEYREDCGWPVTFMVRLPE</sequence>
<feature type="domain" description="Histidine kinase" evidence="10">
    <location>
        <begin position="429"/>
        <end position="628"/>
    </location>
</feature>
<dbReference type="InterPro" id="IPR036890">
    <property type="entry name" value="HATPase_C_sf"/>
</dbReference>
<comment type="catalytic activity">
    <reaction evidence="1">
        <text>ATP + protein L-histidine = ADP + protein N-phospho-L-histidine.</text>
        <dbReference type="EC" id="2.7.13.3"/>
    </reaction>
</comment>
<feature type="transmembrane region" description="Helical" evidence="9">
    <location>
        <begin position="230"/>
        <end position="251"/>
    </location>
</feature>
<evidence type="ECO:0000256" key="3">
    <source>
        <dbReference type="ARBA" id="ARBA00022553"/>
    </source>
</evidence>
<dbReference type="SMART" id="SM00388">
    <property type="entry name" value="HisKA"/>
    <property type="match status" value="1"/>
</dbReference>
<dbReference type="InterPro" id="IPR005467">
    <property type="entry name" value="His_kinase_dom"/>
</dbReference>
<dbReference type="InterPro" id="IPR003594">
    <property type="entry name" value="HATPase_dom"/>
</dbReference>
<dbReference type="EMBL" id="BSNM01000002">
    <property type="protein sequence ID" value="GLQ29581.1"/>
    <property type="molecule type" value="Genomic_DNA"/>
</dbReference>
<keyword evidence="4" id="KW-0808">Transferase</keyword>
<dbReference type="GO" id="GO:0005524">
    <property type="term" value="F:ATP binding"/>
    <property type="evidence" value="ECO:0007669"/>
    <property type="project" value="UniProtKB-KW"/>
</dbReference>
<keyword evidence="12" id="KW-1185">Reference proteome</keyword>
<organism evidence="11 12">
    <name type="scientific">Litoribrevibacter albus</name>
    <dbReference type="NCBI Taxonomy" id="1473156"/>
    <lineage>
        <taxon>Bacteria</taxon>
        <taxon>Pseudomonadati</taxon>
        <taxon>Pseudomonadota</taxon>
        <taxon>Gammaproteobacteria</taxon>
        <taxon>Oceanospirillales</taxon>
        <taxon>Oceanospirillaceae</taxon>
        <taxon>Litoribrevibacter</taxon>
    </lineage>
</organism>
<feature type="transmembrane region" description="Helical" evidence="9">
    <location>
        <begin position="263"/>
        <end position="282"/>
    </location>
</feature>
<keyword evidence="7" id="KW-0067">ATP-binding</keyword>
<dbReference type="InterPro" id="IPR031621">
    <property type="entry name" value="HisKA_7TM"/>
</dbReference>
<accession>A0AA37S711</accession>
<dbReference type="GO" id="GO:0000155">
    <property type="term" value="F:phosphorelay sensor kinase activity"/>
    <property type="evidence" value="ECO:0007669"/>
    <property type="project" value="InterPro"/>
</dbReference>
<gene>
    <name evidence="11" type="ORF">GCM10007876_00590</name>
</gene>
<dbReference type="Gene3D" id="3.30.565.10">
    <property type="entry name" value="Histidine kinase-like ATPase, C-terminal domain"/>
    <property type="match status" value="1"/>
</dbReference>
<dbReference type="RefSeq" id="WP_284377394.1">
    <property type="nucleotide sequence ID" value="NZ_BSNM01000002.1"/>
</dbReference>
<keyword evidence="9" id="KW-0812">Transmembrane</keyword>
<dbReference type="SUPFAM" id="SSF55874">
    <property type="entry name" value="ATPase domain of HSP90 chaperone/DNA topoisomerase II/histidine kinase"/>
    <property type="match status" value="1"/>
</dbReference>
<feature type="transmembrane region" description="Helical" evidence="9">
    <location>
        <begin position="138"/>
        <end position="158"/>
    </location>
</feature>
<evidence type="ECO:0000256" key="9">
    <source>
        <dbReference type="SAM" id="Phobius"/>
    </source>
</evidence>
<dbReference type="Pfam" id="PF02518">
    <property type="entry name" value="HATPase_c"/>
    <property type="match status" value="1"/>
</dbReference>
<comment type="caution">
    <text evidence="11">The sequence shown here is derived from an EMBL/GenBank/DDBJ whole genome shotgun (WGS) entry which is preliminary data.</text>
</comment>
<feature type="transmembrane region" description="Helical" evidence="9">
    <location>
        <begin position="196"/>
        <end position="218"/>
    </location>
</feature>
<evidence type="ECO:0000313" key="12">
    <source>
        <dbReference type="Proteomes" id="UP001161389"/>
    </source>
</evidence>
<keyword evidence="9" id="KW-1133">Transmembrane helix</keyword>
<keyword evidence="3" id="KW-0597">Phosphoprotein</keyword>
<dbReference type="PANTHER" id="PTHR43065:SF10">
    <property type="entry name" value="PEROXIDE STRESS-ACTIVATED HISTIDINE KINASE MAK3"/>
    <property type="match status" value="1"/>
</dbReference>
<keyword evidence="5" id="KW-0547">Nucleotide-binding</keyword>
<feature type="transmembrane region" description="Helical" evidence="9">
    <location>
        <begin position="101"/>
        <end position="126"/>
    </location>
</feature>
<evidence type="ECO:0000256" key="5">
    <source>
        <dbReference type="ARBA" id="ARBA00022741"/>
    </source>
</evidence>
<evidence type="ECO:0000256" key="1">
    <source>
        <dbReference type="ARBA" id="ARBA00000085"/>
    </source>
</evidence>
<feature type="transmembrane region" description="Helical" evidence="9">
    <location>
        <begin position="62"/>
        <end position="85"/>
    </location>
</feature>
<keyword evidence="6" id="KW-0418">Kinase</keyword>
<feature type="transmembrane region" description="Helical" evidence="9">
    <location>
        <begin position="6"/>
        <end position="26"/>
    </location>
</feature>
<reference evidence="11" key="1">
    <citation type="journal article" date="2014" name="Int. J. Syst. Evol. Microbiol.">
        <title>Complete genome sequence of Corynebacterium casei LMG S-19264T (=DSM 44701T), isolated from a smear-ripened cheese.</title>
        <authorList>
            <consortium name="US DOE Joint Genome Institute (JGI-PGF)"/>
            <person name="Walter F."/>
            <person name="Albersmeier A."/>
            <person name="Kalinowski J."/>
            <person name="Ruckert C."/>
        </authorList>
    </citation>
    <scope>NUCLEOTIDE SEQUENCE</scope>
    <source>
        <strain evidence="11">NBRC 110071</strain>
    </source>
</reference>
<evidence type="ECO:0000259" key="10">
    <source>
        <dbReference type="PROSITE" id="PS50109"/>
    </source>
</evidence>
<dbReference type="Proteomes" id="UP001161389">
    <property type="component" value="Unassembled WGS sequence"/>
</dbReference>
<evidence type="ECO:0000256" key="8">
    <source>
        <dbReference type="ARBA" id="ARBA00023012"/>
    </source>
</evidence>
<name>A0AA37S711_9GAMM</name>
<evidence type="ECO:0000256" key="7">
    <source>
        <dbReference type="ARBA" id="ARBA00022840"/>
    </source>
</evidence>
<feature type="transmembrane region" description="Helical" evidence="9">
    <location>
        <begin position="170"/>
        <end position="190"/>
    </location>
</feature>
<proteinExistence type="predicted"/>